<proteinExistence type="predicted"/>
<name>A0AA88MI20_TACVA</name>
<keyword evidence="2" id="KW-0812">Transmembrane</keyword>
<dbReference type="PANTHER" id="PTHR16675">
    <property type="entry name" value="MHC CLASS I-RELATED"/>
    <property type="match status" value="1"/>
</dbReference>
<dbReference type="InterPro" id="IPR036179">
    <property type="entry name" value="Ig-like_dom_sf"/>
</dbReference>
<dbReference type="GO" id="GO:0009897">
    <property type="term" value="C:external side of plasma membrane"/>
    <property type="evidence" value="ECO:0007669"/>
    <property type="project" value="TreeGrafter"/>
</dbReference>
<dbReference type="EMBL" id="JAVHJS010000014">
    <property type="protein sequence ID" value="KAK2836599.1"/>
    <property type="molecule type" value="Genomic_DNA"/>
</dbReference>
<feature type="domain" description="Ig-like" evidence="4">
    <location>
        <begin position="199"/>
        <end position="301"/>
    </location>
</feature>
<accession>A0AA88MI20</accession>
<feature type="chain" id="PRO_5041737616" description="Ig-like domain-containing protein" evidence="3">
    <location>
        <begin position="26"/>
        <end position="373"/>
    </location>
</feature>
<dbReference type="GO" id="GO:0005615">
    <property type="term" value="C:extracellular space"/>
    <property type="evidence" value="ECO:0007669"/>
    <property type="project" value="TreeGrafter"/>
</dbReference>
<dbReference type="InterPro" id="IPR003597">
    <property type="entry name" value="Ig_C1-set"/>
</dbReference>
<dbReference type="GO" id="GO:0006955">
    <property type="term" value="P:immune response"/>
    <property type="evidence" value="ECO:0007669"/>
    <property type="project" value="TreeGrafter"/>
</dbReference>
<reference evidence="5" key="1">
    <citation type="submission" date="2023-08" db="EMBL/GenBank/DDBJ databases">
        <title>Pelteobagrus vachellii genome.</title>
        <authorList>
            <person name="Liu H."/>
        </authorList>
    </citation>
    <scope>NUCLEOTIDE SEQUENCE</scope>
    <source>
        <strain evidence="5">PRFRI_2022a</strain>
        <tissue evidence="5">Muscle</tissue>
    </source>
</reference>
<dbReference type="SMART" id="SM00407">
    <property type="entry name" value="IGc1"/>
    <property type="match status" value="1"/>
</dbReference>
<dbReference type="InterPro" id="IPR007110">
    <property type="entry name" value="Ig-like_dom"/>
</dbReference>
<dbReference type="SUPFAM" id="SSF54452">
    <property type="entry name" value="MHC antigen-recognition domain"/>
    <property type="match status" value="1"/>
</dbReference>
<dbReference type="InterPro" id="IPR050208">
    <property type="entry name" value="MHC_class-I_related"/>
</dbReference>
<gene>
    <name evidence="5" type="ORF">Q7C36_014468</name>
</gene>
<dbReference type="Pfam" id="PF00129">
    <property type="entry name" value="MHC_I"/>
    <property type="match status" value="1"/>
</dbReference>
<dbReference type="AlphaFoldDB" id="A0AA88MI20"/>
<evidence type="ECO:0000313" key="6">
    <source>
        <dbReference type="Proteomes" id="UP001187315"/>
    </source>
</evidence>
<dbReference type="PROSITE" id="PS50835">
    <property type="entry name" value="IG_LIKE"/>
    <property type="match status" value="1"/>
</dbReference>
<dbReference type="InterPro" id="IPR011162">
    <property type="entry name" value="MHC_I/II-like_Ag-recog"/>
</dbReference>
<keyword evidence="2" id="KW-0472">Membrane</keyword>
<dbReference type="Proteomes" id="UP001187315">
    <property type="component" value="Unassembled WGS sequence"/>
</dbReference>
<comment type="caution">
    <text evidence="5">The sequence shown here is derived from an EMBL/GenBank/DDBJ whole genome shotgun (WGS) entry which is preliminary data.</text>
</comment>
<dbReference type="PANTHER" id="PTHR16675:SF237">
    <property type="entry name" value="MHC CLASS I ANTIGEN TRANSCRIPT VARIANT 1-RELATED"/>
    <property type="match status" value="1"/>
</dbReference>
<dbReference type="Pfam" id="PF07654">
    <property type="entry name" value="C1-set"/>
    <property type="match status" value="1"/>
</dbReference>
<sequence>MEDCGAVFIGLLFFTFSVQLSLSSADTHSLQFLYTAVTPGKNVTAVGLLNGEQFVYYDSNIKKMIPKTEWLQKISTDDTNYWNRETERVKDHQYQLQDIVTTMKRLNQAEGDHTLQYGCGLDNGTIRGYSQYRYDGEDFMSLDLNWNQELGNGNWIAANEKAGIFIKEWNHKGENTIYWMNYLKTECIDQLKKLKKFVPHGKETLGSKVHSKTPVCQKLSPFPELVCNATGVFPKPVMISWRKDGEDMHEDVELRMSLINQDGSFQMRSIMKVSVEELQKHNYTCVIQHSSLGKELVPNVNKHRTRRDVEACIGSGGGSDRRHVGIIVPAVVTLLVLVAFFGMFIWKKIKSSGAENPLEVQRNGTEIHRLNVC</sequence>
<dbReference type="SUPFAM" id="SSF48726">
    <property type="entry name" value="Immunoglobulin"/>
    <property type="match status" value="1"/>
</dbReference>
<evidence type="ECO:0000256" key="2">
    <source>
        <dbReference type="SAM" id="Phobius"/>
    </source>
</evidence>
<dbReference type="InterPro" id="IPR037055">
    <property type="entry name" value="MHC_I-like_Ag-recog_sf"/>
</dbReference>
<evidence type="ECO:0000313" key="5">
    <source>
        <dbReference type="EMBL" id="KAK2836599.1"/>
    </source>
</evidence>
<keyword evidence="3" id="KW-0732">Signal</keyword>
<protein>
    <recommendedName>
        <fullName evidence="4">Ig-like domain-containing protein</fullName>
    </recommendedName>
</protein>
<dbReference type="Gene3D" id="2.60.40.10">
    <property type="entry name" value="Immunoglobulins"/>
    <property type="match status" value="1"/>
</dbReference>
<evidence type="ECO:0000256" key="1">
    <source>
        <dbReference type="ARBA" id="ARBA00023180"/>
    </source>
</evidence>
<dbReference type="Gene3D" id="3.30.500.10">
    <property type="entry name" value="MHC class I-like antigen recognition-like"/>
    <property type="match status" value="1"/>
</dbReference>
<evidence type="ECO:0000256" key="3">
    <source>
        <dbReference type="SAM" id="SignalP"/>
    </source>
</evidence>
<feature type="transmembrane region" description="Helical" evidence="2">
    <location>
        <begin position="326"/>
        <end position="346"/>
    </location>
</feature>
<organism evidence="5 6">
    <name type="scientific">Tachysurus vachellii</name>
    <name type="common">Darkbarbel catfish</name>
    <name type="synonym">Pelteobagrus vachellii</name>
    <dbReference type="NCBI Taxonomy" id="175792"/>
    <lineage>
        <taxon>Eukaryota</taxon>
        <taxon>Metazoa</taxon>
        <taxon>Chordata</taxon>
        <taxon>Craniata</taxon>
        <taxon>Vertebrata</taxon>
        <taxon>Euteleostomi</taxon>
        <taxon>Actinopterygii</taxon>
        <taxon>Neopterygii</taxon>
        <taxon>Teleostei</taxon>
        <taxon>Ostariophysi</taxon>
        <taxon>Siluriformes</taxon>
        <taxon>Bagridae</taxon>
        <taxon>Tachysurus</taxon>
    </lineage>
</organism>
<evidence type="ECO:0000259" key="4">
    <source>
        <dbReference type="PROSITE" id="PS50835"/>
    </source>
</evidence>
<keyword evidence="6" id="KW-1185">Reference proteome</keyword>
<dbReference type="InterPro" id="IPR011161">
    <property type="entry name" value="MHC_I-like_Ag-recog"/>
</dbReference>
<keyword evidence="2" id="KW-1133">Transmembrane helix</keyword>
<keyword evidence="1" id="KW-0325">Glycoprotein</keyword>
<feature type="signal peptide" evidence="3">
    <location>
        <begin position="1"/>
        <end position="25"/>
    </location>
</feature>
<dbReference type="InterPro" id="IPR013783">
    <property type="entry name" value="Ig-like_fold"/>
</dbReference>